<evidence type="ECO:0000313" key="5">
    <source>
        <dbReference type="EMBL" id="GAK66834.1"/>
    </source>
</evidence>
<reference evidence="6" key="1">
    <citation type="journal article" date="2014" name="Genome Announc.">
        <title>Draft Genome Sequence of the Yeast Pseudozyma antarctica Type Strain JCM10317, a Producer of the Glycolipid Biosurfactants, Mannosylerythritol Lipids.</title>
        <authorList>
            <person name="Saika A."/>
            <person name="Koike H."/>
            <person name="Hori T."/>
            <person name="Fukuoka T."/>
            <person name="Sato S."/>
            <person name="Habe H."/>
            <person name="Kitamoto D."/>
            <person name="Morita T."/>
        </authorList>
    </citation>
    <scope>NUCLEOTIDE SEQUENCE [LARGE SCALE GENOMIC DNA]</scope>
    <source>
        <strain evidence="6">JCM 10317</strain>
    </source>
</reference>
<sequence length="334" mass="35282">MAKSNARKAAEAGGPTSKPGAGKGAAGWVVPKAVAHPEHHHTLNHLDQVATFYSVLSSALAGEQGVGMVGLQGEMVRSARTLSRKAVIRLDTSVKRSACPKCSTAWIEGLTLAVRCKTSGPHDHVLKKQCRVCGTSVRIPAPNAIDLPPHTGTHGDPQQEAKASGDGDQDKGEKKQRMSQRQRRHVAVLRRDLLNGSKPSVNPRLSRRQRSQLRQARLSRKTEAAPLPAHPKPGSPSKLNTAVDAPPPSAQLQAQGTGSDAARPCDAGVRVHLPQFNDRVAGTGWDDALGTLSSLPSSTDSQSLDVFTAAARARGDHMLVRAIGKNGSLGPQLP</sequence>
<dbReference type="HOGENOM" id="CLU_040443_0_0_1"/>
<evidence type="ECO:0000256" key="4">
    <source>
        <dbReference type="ARBA" id="ARBA00038402"/>
    </source>
</evidence>
<dbReference type="EMBL" id="DF830082">
    <property type="protein sequence ID" value="GAK66834.1"/>
    <property type="molecule type" value="Genomic_DNA"/>
</dbReference>
<dbReference type="GO" id="GO:0005655">
    <property type="term" value="C:nucleolar ribonuclease P complex"/>
    <property type="evidence" value="ECO:0007669"/>
    <property type="project" value="TreeGrafter"/>
</dbReference>
<dbReference type="Pfam" id="PF04032">
    <property type="entry name" value="Rpr2"/>
    <property type="match status" value="1"/>
</dbReference>
<evidence type="ECO:0000313" key="6">
    <source>
        <dbReference type="Proteomes" id="UP000053758"/>
    </source>
</evidence>
<keyword evidence="6" id="KW-1185">Reference proteome</keyword>
<protein>
    <submittedName>
        <fullName evidence="5">Uncharacterized protein</fullName>
    </submittedName>
</protein>
<dbReference type="Gene3D" id="6.20.50.20">
    <property type="match status" value="1"/>
</dbReference>
<dbReference type="InterPro" id="IPR007175">
    <property type="entry name" value="Rpr2/Snm1/Rpp21"/>
</dbReference>
<dbReference type="GeneID" id="26305960"/>
<evidence type="ECO:0000256" key="2">
    <source>
        <dbReference type="ARBA" id="ARBA00022723"/>
    </source>
</evidence>
<dbReference type="OrthoDB" id="128536at2759"/>
<accession>A0A081CJI8</accession>
<dbReference type="PANTHER" id="PTHR14742">
    <property type="entry name" value="RIBONUCLEASE P SUBUNIT P21"/>
    <property type="match status" value="1"/>
</dbReference>
<dbReference type="GO" id="GO:0008033">
    <property type="term" value="P:tRNA processing"/>
    <property type="evidence" value="ECO:0007669"/>
    <property type="project" value="UniProtKB-KW"/>
</dbReference>
<proteinExistence type="inferred from homology"/>
<keyword evidence="2" id="KW-0479">Metal-binding</keyword>
<dbReference type="AlphaFoldDB" id="A0A081CJI8"/>
<dbReference type="Proteomes" id="UP000053758">
    <property type="component" value="Unassembled WGS sequence"/>
</dbReference>
<evidence type="ECO:0000256" key="1">
    <source>
        <dbReference type="ARBA" id="ARBA00022694"/>
    </source>
</evidence>
<dbReference type="PANTHER" id="PTHR14742:SF0">
    <property type="entry name" value="RIBONUCLEASE P PROTEIN SUBUNIT P21"/>
    <property type="match status" value="1"/>
</dbReference>
<name>A0A081CJI8_PSEA2</name>
<keyword evidence="1" id="KW-0819">tRNA processing</keyword>
<organism evidence="5 6">
    <name type="scientific">Pseudozyma antarctica</name>
    <name type="common">Yeast</name>
    <name type="synonym">Candida antarctica</name>
    <dbReference type="NCBI Taxonomy" id="84753"/>
    <lineage>
        <taxon>Eukaryota</taxon>
        <taxon>Fungi</taxon>
        <taxon>Dikarya</taxon>
        <taxon>Basidiomycota</taxon>
        <taxon>Ustilaginomycotina</taxon>
        <taxon>Ustilaginomycetes</taxon>
        <taxon>Ustilaginales</taxon>
        <taxon>Ustilaginaceae</taxon>
        <taxon>Moesziomyces</taxon>
    </lineage>
</organism>
<dbReference type="RefSeq" id="XP_014654854.1">
    <property type="nucleotide sequence ID" value="XM_014799368.1"/>
</dbReference>
<dbReference type="GO" id="GO:0046872">
    <property type="term" value="F:metal ion binding"/>
    <property type="evidence" value="ECO:0007669"/>
    <property type="project" value="UniProtKB-KW"/>
</dbReference>
<gene>
    <name evidence="5" type="ORF">PAN0_015d5058</name>
</gene>
<comment type="similarity">
    <text evidence="4">Belongs to the eukaryotic/archaeal RNase P protein component 4 family.</text>
</comment>
<keyword evidence="3" id="KW-0862">Zinc</keyword>
<evidence type="ECO:0000256" key="3">
    <source>
        <dbReference type="ARBA" id="ARBA00022833"/>
    </source>
</evidence>